<comment type="caution">
    <text evidence="12">The sequence shown here is derived from an EMBL/GenBank/DDBJ whole genome shotgun (WGS) entry which is preliminary data.</text>
</comment>
<evidence type="ECO:0000256" key="5">
    <source>
        <dbReference type="ARBA" id="ARBA00022989"/>
    </source>
</evidence>
<evidence type="ECO:0000256" key="2">
    <source>
        <dbReference type="ARBA" id="ARBA00022617"/>
    </source>
</evidence>
<feature type="binding site" description="covalent" evidence="8">
    <location>
        <position position="56"/>
    </location>
    <ligand>
        <name>heme c</name>
        <dbReference type="ChEBI" id="CHEBI:61717"/>
    </ligand>
</feature>
<dbReference type="GO" id="GO:0016020">
    <property type="term" value="C:membrane"/>
    <property type="evidence" value="ECO:0007669"/>
    <property type="project" value="UniProtKB-SubCell"/>
</dbReference>
<dbReference type="InterPro" id="IPR036909">
    <property type="entry name" value="Cyt_c-like_dom_sf"/>
</dbReference>
<dbReference type="Proteomes" id="UP000645257">
    <property type="component" value="Unassembled WGS sequence"/>
</dbReference>
<organism evidence="12 13">
    <name type="scientific">Paludibacterium paludis</name>
    <dbReference type="NCBI Taxonomy" id="1225769"/>
    <lineage>
        <taxon>Bacteria</taxon>
        <taxon>Pseudomonadati</taxon>
        <taxon>Pseudomonadota</taxon>
        <taxon>Betaproteobacteria</taxon>
        <taxon>Neisseriales</taxon>
        <taxon>Chromobacteriaceae</taxon>
        <taxon>Paludibacterium</taxon>
    </lineage>
</organism>
<comment type="cofactor">
    <cofactor evidence="8">
        <name>heme c</name>
        <dbReference type="ChEBI" id="CHEBI:61717"/>
    </cofactor>
    <text evidence="8">Binds 1 heme c group covalently per subunit.</text>
</comment>
<evidence type="ECO:0000256" key="10">
    <source>
        <dbReference type="SAM" id="SignalP"/>
    </source>
</evidence>
<evidence type="ECO:0000256" key="3">
    <source>
        <dbReference type="ARBA" id="ARBA00022692"/>
    </source>
</evidence>
<dbReference type="Pfam" id="PF02167">
    <property type="entry name" value="Cytochrom_C1"/>
    <property type="match status" value="2"/>
</dbReference>
<dbReference type="GO" id="GO:0046872">
    <property type="term" value="F:metal ion binding"/>
    <property type="evidence" value="ECO:0007669"/>
    <property type="project" value="UniProtKB-KW"/>
</dbReference>
<reference evidence="12" key="2">
    <citation type="submission" date="2020-09" db="EMBL/GenBank/DDBJ databases">
        <authorList>
            <person name="Sun Q."/>
            <person name="Kim S."/>
        </authorList>
    </citation>
    <scope>NUCLEOTIDE SEQUENCE</scope>
    <source>
        <strain evidence="12">KCTC 32182</strain>
    </source>
</reference>
<protein>
    <submittedName>
        <fullName evidence="12">Cytochrome C1</fullName>
    </submittedName>
</protein>
<evidence type="ECO:0000313" key="13">
    <source>
        <dbReference type="Proteomes" id="UP000645257"/>
    </source>
</evidence>
<dbReference type="GO" id="GO:0020037">
    <property type="term" value="F:heme binding"/>
    <property type="evidence" value="ECO:0007669"/>
    <property type="project" value="InterPro"/>
</dbReference>
<dbReference type="PANTHER" id="PTHR10266:SF3">
    <property type="entry name" value="CYTOCHROME C1, HEME PROTEIN, MITOCHONDRIAL"/>
    <property type="match status" value="1"/>
</dbReference>
<name>A0A918U8B1_9NEIS</name>
<evidence type="ECO:0000256" key="6">
    <source>
        <dbReference type="ARBA" id="ARBA00023004"/>
    </source>
</evidence>
<evidence type="ECO:0000256" key="7">
    <source>
        <dbReference type="ARBA" id="ARBA00023136"/>
    </source>
</evidence>
<dbReference type="SUPFAM" id="SSF46626">
    <property type="entry name" value="Cytochrome c"/>
    <property type="match status" value="1"/>
</dbReference>
<sequence length="254" mass="28627">MTVMKKQIRHLIAACALALPLASFANEGGPALDKAPINIQDTESLQRGAQIFTNYCLSCHSAVSMRYNRLMDIGLSEQQIKDNLLPDGVKIGEPMKISMMAADAKNWLGAPPPDLSVVARSRGADWLYTYLRGFYRDDTRPTGWNNVVFDKVGMPHVFWQWQGDQVLKTVKGPHGEEHKLELVKAGTLTKLENGKAVTVDYDRRMADLTNFLVFMGEPAQVKRNQIGYVVLMFLGLLLLPLAYFLKKEYWKDVH</sequence>
<comment type="subcellular location">
    <subcellularLocation>
        <location evidence="1">Membrane</location>
    </subcellularLocation>
</comment>
<dbReference type="PROSITE" id="PS51007">
    <property type="entry name" value="CYTC"/>
    <property type="match status" value="1"/>
</dbReference>
<feature type="signal peptide" evidence="10">
    <location>
        <begin position="1"/>
        <end position="25"/>
    </location>
</feature>
<dbReference type="InterPro" id="IPR002326">
    <property type="entry name" value="Cyt_c1"/>
</dbReference>
<gene>
    <name evidence="12" type="ORF">GCM10011289_08820</name>
</gene>
<evidence type="ECO:0000313" key="12">
    <source>
        <dbReference type="EMBL" id="GGY08342.1"/>
    </source>
</evidence>
<feature type="transmembrane region" description="Helical" evidence="9">
    <location>
        <begin position="226"/>
        <end position="245"/>
    </location>
</feature>
<reference evidence="12" key="1">
    <citation type="journal article" date="2014" name="Int. J. Syst. Evol. Microbiol.">
        <title>Complete genome sequence of Corynebacterium casei LMG S-19264T (=DSM 44701T), isolated from a smear-ripened cheese.</title>
        <authorList>
            <consortium name="US DOE Joint Genome Institute (JGI-PGF)"/>
            <person name="Walter F."/>
            <person name="Albersmeier A."/>
            <person name="Kalinowski J."/>
            <person name="Ruckert C."/>
        </authorList>
    </citation>
    <scope>NUCLEOTIDE SEQUENCE</scope>
    <source>
        <strain evidence="12">KCTC 32182</strain>
    </source>
</reference>
<evidence type="ECO:0000256" key="4">
    <source>
        <dbReference type="ARBA" id="ARBA00022723"/>
    </source>
</evidence>
<accession>A0A918U8B1</accession>
<dbReference type="EMBL" id="BMYX01000003">
    <property type="protein sequence ID" value="GGY08342.1"/>
    <property type="molecule type" value="Genomic_DNA"/>
</dbReference>
<evidence type="ECO:0000259" key="11">
    <source>
        <dbReference type="PROSITE" id="PS51007"/>
    </source>
</evidence>
<keyword evidence="6 8" id="KW-0408">Iron</keyword>
<dbReference type="GO" id="GO:0009055">
    <property type="term" value="F:electron transfer activity"/>
    <property type="evidence" value="ECO:0007669"/>
    <property type="project" value="InterPro"/>
</dbReference>
<keyword evidence="10" id="KW-0732">Signal</keyword>
<feature type="chain" id="PRO_5038070852" evidence="10">
    <location>
        <begin position="26"/>
        <end position="254"/>
    </location>
</feature>
<dbReference type="AlphaFoldDB" id="A0A918U8B1"/>
<dbReference type="PANTHER" id="PTHR10266">
    <property type="entry name" value="CYTOCHROME C1"/>
    <property type="match status" value="1"/>
</dbReference>
<dbReference type="InterPro" id="IPR009056">
    <property type="entry name" value="Cyt_c-like_dom"/>
</dbReference>
<evidence type="ECO:0000256" key="9">
    <source>
        <dbReference type="SAM" id="Phobius"/>
    </source>
</evidence>
<proteinExistence type="predicted"/>
<keyword evidence="3 9" id="KW-0812">Transmembrane</keyword>
<keyword evidence="5 9" id="KW-1133">Transmembrane helix</keyword>
<keyword evidence="2 8" id="KW-0349">Heme</keyword>
<feature type="domain" description="Cytochrome c" evidence="11">
    <location>
        <begin position="43"/>
        <end position="216"/>
    </location>
</feature>
<dbReference type="Gene3D" id="1.10.760.10">
    <property type="entry name" value="Cytochrome c-like domain"/>
    <property type="match status" value="1"/>
</dbReference>
<keyword evidence="4 8" id="KW-0479">Metal-binding</keyword>
<keyword evidence="7 9" id="KW-0472">Membrane</keyword>
<feature type="binding site" description="covalent" evidence="8">
    <location>
        <position position="60"/>
    </location>
    <ligand>
        <name>heme c</name>
        <dbReference type="ChEBI" id="CHEBI:61717"/>
    </ligand>
</feature>
<keyword evidence="13" id="KW-1185">Reference proteome</keyword>
<evidence type="ECO:0000256" key="8">
    <source>
        <dbReference type="PIRSR" id="PIRSR602326-1"/>
    </source>
</evidence>
<evidence type="ECO:0000256" key="1">
    <source>
        <dbReference type="ARBA" id="ARBA00004370"/>
    </source>
</evidence>
<feature type="binding site" description="covalent" evidence="8">
    <location>
        <position position="59"/>
    </location>
    <ligand>
        <name>heme c</name>
        <dbReference type="ChEBI" id="CHEBI:61717"/>
    </ligand>
</feature>